<sequence>MNKNYTKEANNNKAELLFSKPNFLCIIKSAGCLRFNVLQRERSINQQGKFCIVSFLSIQPEMGLACAIMGFLLCATDGLLMAESVNLCGPRFVIGKPLTDGVESRNR</sequence>
<keyword evidence="2" id="KW-1185">Reference proteome</keyword>
<name>A0AAV4U3X8_9ARAC</name>
<accession>A0AAV4U3X8</accession>
<organism evidence="1 2">
    <name type="scientific">Caerostris darwini</name>
    <dbReference type="NCBI Taxonomy" id="1538125"/>
    <lineage>
        <taxon>Eukaryota</taxon>
        <taxon>Metazoa</taxon>
        <taxon>Ecdysozoa</taxon>
        <taxon>Arthropoda</taxon>
        <taxon>Chelicerata</taxon>
        <taxon>Arachnida</taxon>
        <taxon>Araneae</taxon>
        <taxon>Araneomorphae</taxon>
        <taxon>Entelegynae</taxon>
        <taxon>Araneoidea</taxon>
        <taxon>Araneidae</taxon>
        <taxon>Caerostris</taxon>
    </lineage>
</organism>
<evidence type="ECO:0000313" key="1">
    <source>
        <dbReference type="EMBL" id="GIY52407.1"/>
    </source>
</evidence>
<evidence type="ECO:0000313" key="2">
    <source>
        <dbReference type="Proteomes" id="UP001054837"/>
    </source>
</evidence>
<reference evidence="1 2" key="1">
    <citation type="submission" date="2021-06" db="EMBL/GenBank/DDBJ databases">
        <title>Caerostris darwini draft genome.</title>
        <authorList>
            <person name="Kono N."/>
            <person name="Arakawa K."/>
        </authorList>
    </citation>
    <scope>NUCLEOTIDE SEQUENCE [LARGE SCALE GENOMIC DNA]</scope>
</reference>
<dbReference type="EMBL" id="BPLQ01010669">
    <property type="protein sequence ID" value="GIY52407.1"/>
    <property type="molecule type" value="Genomic_DNA"/>
</dbReference>
<comment type="caution">
    <text evidence="1">The sequence shown here is derived from an EMBL/GenBank/DDBJ whole genome shotgun (WGS) entry which is preliminary data.</text>
</comment>
<protein>
    <submittedName>
        <fullName evidence="1">Uncharacterized protein</fullName>
    </submittedName>
</protein>
<dbReference type="AlphaFoldDB" id="A0AAV4U3X8"/>
<gene>
    <name evidence="1" type="ORF">CDAR_577431</name>
</gene>
<dbReference type="Proteomes" id="UP001054837">
    <property type="component" value="Unassembled WGS sequence"/>
</dbReference>
<proteinExistence type="predicted"/>